<evidence type="ECO:0000256" key="1">
    <source>
        <dbReference type="SAM" id="Phobius"/>
    </source>
</evidence>
<feature type="transmembrane region" description="Helical" evidence="1">
    <location>
        <begin position="12"/>
        <end position="36"/>
    </location>
</feature>
<sequence>MQKSQFRGGKKKFLFLLIPVFIFVISWVVMSLWNAILPEILQVHTITYWQAMGLLILCRILFGGFHFGPKGGPPHLREKWMNMSDEEREQLKDRFRKRWGGD</sequence>
<feature type="transmembrane region" description="Helical" evidence="1">
    <location>
        <begin position="48"/>
        <end position="67"/>
    </location>
</feature>
<evidence type="ECO:0000313" key="5">
    <source>
        <dbReference type="Proteomes" id="UP001241110"/>
    </source>
</evidence>
<keyword evidence="1" id="KW-1133">Transmembrane helix</keyword>
<accession>A0AAE3QHL3</accession>
<protein>
    <submittedName>
        <fullName evidence="2">Uncharacterized protein</fullName>
    </submittedName>
</protein>
<dbReference type="Proteomes" id="UP001228581">
    <property type="component" value="Unassembled WGS sequence"/>
</dbReference>
<dbReference type="AlphaFoldDB" id="A0AAE3QHL3"/>
<gene>
    <name evidence="2" type="ORF">QNI16_00630</name>
    <name evidence="3" type="ORF">QNI19_21345</name>
</gene>
<evidence type="ECO:0000313" key="2">
    <source>
        <dbReference type="EMBL" id="MDJ1478965.1"/>
    </source>
</evidence>
<comment type="caution">
    <text evidence="2">The sequence shown here is derived from an EMBL/GenBank/DDBJ whole genome shotgun (WGS) entry which is preliminary data.</text>
</comment>
<proteinExistence type="predicted"/>
<reference evidence="2 4" key="1">
    <citation type="submission" date="2023-05" db="EMBL/GenBank/DDBJ databases">
        <authorList>
            <person name="Zhang X."/>
        </authorList>
    </citation>
    <scope>NUCLEOTIDE SEQUENCE</scope>
    <source>
        <strain evidence="3 4">DM2B3-1</strain>
        <strain evidence="2">YF14B1</strain>
    </source>
</reference>
<evidence type="ECO:0000313" key="4">
    <source>
        <dbReference type="Proteomes" id="UP001228581"/>
    </source>
</evidence>
<dbReference type="EMBL" id="JASJOT010000015">
    <property type="protein sequence ID" value="MDJ1495499.1"/>
    <property type="molecule type" value="Genomic_DNA"/>
</dbReference>
<dbReference type="EMBL" id="JASJOS010000001">
    <property type="protein sequence ID" value="MDJ1478965.1"/>
    <property type="molecule type" value="Genomic_DNA"/>
</dbReference>
<name>A0AAE3QHL3_9BACT</name>
<dbReference type="RefSeq" id="WP_313974769.1">
    <property type="nucleotide sequence ID" value="NZ_JASJOR010000001.1"/>
</dbReference>
<organism evidence="2 5">
    <name type="scientific">Xanthocytophaga flava</name>
    <dbReference type="NCBI Taxonomy" id="3048013"/>
    <lineage>
        <taxon>Bacteria</taxon>
        <taxon>Pseudomonadati</taxon>
        <taxon>Bacteroidota</taxon>
        <taxon>Cytophagia</taxon>
        <taxon>Cytophagales</taxon>
        <taxon>Rhodocytophagaceae</taxon>
        <taxon>Xanthocytophaga</taxon>
    </lineage>
</organism>
<keyword evidence="1" id="KW-0472">Membrane</keyword>
<dbReference type="Proteomes" id="UP001241110">
    <property type="component" value="Unassembled WGS sequence"/>
</dbReference>
<keyword evidence="1" id="KW-0812">Transmembrane</keyword>
<keyword evidence="4" id="KW-1185">Reference proteome</keyword>
<evidence type="ECO:0000313" key="3">
    <source>
        <dbReference type="EMBL" id="MDJ1495499.1"/>
    </source>
</evidence>